<gene>
    <name evidence="1" type="ORF">PanWU01x14_030050</name>
</gene>
<protein>
    <submittedName>
        <fullName evidence="1">Uncharacterized protein</fullName>
    </submittedName>
</protein>
<reference evidence="2" key="1">
    <citation type="submission" date="2016-06" db="EMBL/GenBank/DDBJ databases">
        <title>Parallel loss of symbiosis genes in relatives of nitrogen-fixing non-legume Parasponia.</title>
        <authorList>
            <person name="Van Velzen R."/>
            <person name="Holmer R."/>
            <person name="Bu F."/>
            <person name="Rutten L."/>
            <person name="Van Zeijl A."/>
            <person name="Liu W."/>
            <person name="Santuari L."/>
            <person name="Cao Q."/>
            <person name="Sharma T."/>
            <person name="Shen D."/>
            <person name="Roswanjaya Y."/>
            <person name="Wardhani T."/>
            <person name="Kalhor M.S."/>
            <person name="Jansen J."/>
            <person name="Van den Hoogen J."/>
            <person name="Gungor B."/>
            <person name="Hartog M."/>
            <person name="Hontelez J."/>
            <person name="Verver J."/>
            <person name="Yang W.-C."/>
            <person name="Schijlen E."/>
            <person name="Repin R."/>
            <person name="Schilthuizen M."/>
            <person name="Schranz E."/>
            <person name="Heidstra R."/>
            <person name="Miyata K."/>
            <person name="Fedorova E."/>
            <person name="Kohlen W."/>
            <person name="Bisseling T."/>
            <person name="Smit S."/>
            <person name="Geurts R."/>
        </authorList>
    </citation>
    <scope>NUCLEOTIDE SEQUENCE [LARGE SCALE GENOMIC DNA]</scope>
    <source>
        <strain evidence="2">cv. WU1-14</strain>
    </source>
</reference>
<proteinExistence type="predicted"/>
<evidence type="ECO:0000313" key="2">
    <source>
        <dbReference type="Proteomes" id="UP000237105"/>
    </source>
</evidence>
<dbReference type="EMBL" id="JXTB01000015">
    <property type="protein sequence ID" value="PON76996.1"/>
    <property type="molecule type" value="Genomic_DNA"/>
</dbReference>
<keyword evidence="2" id="KW-1185">Reference proteome</keyword>
<evidence type="ECO:0000313" key="1">
    <source>
        <dbReference type="EMBL" id="PON76996.1"/>
    </source>
</evidence>
<organism evidence="1 2">
    <name type="scientific">Parasponia andersonii</name>
    <name type="common">Sponia andersonii</name>
    <dbReference type="NCBI Taxonomy" id="3476"/>
    <lineage>
        <taxon>Eukaryota</taxon>
        <taxon>Viridiplantae</taxon>
        <taxon>Streptophyta</taxon>
        <taxon>Embryophyta</taxon>
        <taxon>Tracheophyta</taxon>
        <taxon>Spermatophyta</taxon>
        <taxon>Magnoliopsida</taxon>
        <taxon>eudicotyledons</taxon>
        <taxon>Gunneridae</taxon>
        <taxon>Pentapetalae</taxon>
        <taxon>rosids</taxon>
        <taxon>fabids</taxon>
        <taxon>Rosales</taxon>
        <taxon>Cannabaceae</taxon>
        <taxon>Parasponia</taxon>
    </lineage>
</organism>
<dbReference type="AlphaFoldDB" id="A0A2P5DUN5"/>
<dbReference type="Proteomes" id="UP000237105">
    <property type="component" value="Unassembled WGS sequence"/>
</dbReference>
<name>A0A2P5DUN5_PARAD</name>
<accession>A0A2P5DUN5</accession>
<comment type="caution">
    <text evidence="1">The sequence shown here is derived from an EMBL/GenBank/DDBJ whole genome shotgun (WGS) entry which is preliminary data.</text>
</comment>
<sequence>MVGANQDIEAIKEGPGRGQGAIGGGNPSLLDLVLLLDGVDSVLALDIGAVGLLGVAMEGVDGVGHVLPVLLAEVAAVEIEVAAAPGVDQRGSGLLAPAVLADGHGAGVGGRRDRGWR</sequence>